<evidence type="ECO:0000256" key="2">
    <source>
        <dbReference type="ARBA" id="ARBA00012438"/>
    </source>
</evidence>
<evidence type="ECO:0000256" key="5">
    <source>
        <dbReference type="ARBA" id="ARBA00022777"/>
    </source>
</evidence>
<dbReference type="InterPro" id="IPR003594">
    <property type="entry name" value="HATPase_dom"/>
</dbReference>
<evidence type="ECO:0000313" key="8">
    <source>
        <dbReference type="EMBL" id="MBG0564065.1"/>
    </source>
</evidence>
<sequence>MFLVRSVCHELRPPIATLTALVRALEQDQPEPRRGELARLAAEHAAYAQAILGQAASAATGLAAAPATAVPLADTLPGVAATAPSERLGLLVSRAAGQWPVHPEHTRQILINLIGNATRHSTGPVRLVARRWGRRLRLAVIDPGAPTPALMSALNRRTPPLTDRGLGLWVVRQLVAARGGTIRARAMSPAGLCVEVGLPRYRR</sequence>
<accession>A0A931C609</accession>
<comment type="catalytic activity">
    <reaction evidence="1">
        <text>ATP + protein L-histidine = ADP + protein N-phospho-L-histidine.</text>
        <dbReference type="EC" id="2.7.13.3"/>
    </reaction>
</comment>
<dbReference type="EMBL" id="JADQTO010000010">
    <property type="protein sequence ID" value="MBG0564065.1"/>
    <property type="molecule type" value="Genomic_DNA"/>
</dbReference>
<gene>
    <name evidence="8" type="ORF">I4J89_21720</name>
</gene>
<evidence type="ECO:0000313" key="9">
    <source>
        <dbReference type="Proteomes" id="UP000598146"/>
    </source>
</evidence>
<dbReference type="Gene3D" id="3.30.565.10">
    <property type="entry name" value="Histidine kinase-like ATPase, C-terminal domain"/>
    <property type="match status" value="1"/>
</dbReference>
<dbReference type="Proteomes" id="UP000598146">
    <property type="component" value="Unassembled WGS sequence"/>
</dbReference>
<dbReference type="EC" id="2.7.13.3" evidence="2"/>
<name>A0A931C609_9ACTN</name>
<dbReference type="PROSITE" id="PS50109">
    <property type="entry name" value="HIS_KIN"/>
    <property type="match status" value="1"/>
</dbReference>
<reference evidence="8" key="1">
    <citation type="submission" date="2020-11" db="EMBL/GenBank/DDBJ databases">
        <title>Isolation and identification of active actinomycetes.</title>
        <authorList>
            <person name="Sun X."/>
        </authorList>
    </citation>
    <scope>NUCLEOTIDE SEQUENCE</scope>
    <source>
        <strain evidence="8">NEAU-A11</strain>
    </source>
</reference>
<dbReference type="PANTHER" id="PTHR44936:SF9">
    <property type="entry name" value="SENSOR PROTEIN CREC"/>
    <property type="match status" value="1"/>
</dbReference>
<dbReference type="InterPro" id="IPR005467">
    <property type="entry name" value="His_kinase_dom"/>
</dbReference>
<dbReference type="GO" id="GO:0004673">
    <property type="term" value="F:protein histidine kinase activity"/>
    <property type="evidence" value="ECO:0007669"/>
    <property type="project" value="UniProtKB-EC"/>
</dbReference>
<evidence type="ECO:0000256" key="4">
    <source>
        <dbReference type="ARBA" id="ARBA00022679"/>
    </source>
</evidence>
<protein>
    <recommendedName>
        <fullName evidence="2">histidine kinase</fullName>
        <ecNumber evidence="2">2.7.13.3</ecNumber>
    </recommendedName>
</protein>
<keyword evidence="3" id="KW-0597">Phosphoprotein</keyword>
<keyword evidence="9" id="KW-1185">Reference proteome</keyword>
<dbReference type="Pfam" id="PF02518">
    <property type="entry name" value="HATPase_c"/>
    <property type="match status" value="1"/>
</dbReference>
<dbReference type="SMART" id="SM00387">
    <property type="entry name" value="HATPase_c"/>
    <property type="match status" value="1"/>
</dbReference>
<evidence type="ECO:0000259" key="7">
    <source>
        <dbReference type="PROSITE" id="PS50109"/>
    </source>
</evidence>
<dbReference type="GO" id="GO:0000160">
    <property type="term" value="P:phosphorelay signal transduction system"/>
    <property type="evidence" value="ECO:0007669"/>
    <property type="project" value="UniProtKB-KW"/>
</dbReference>
<evidence type="ECO:0000256" key="1">
    <source>
        <dbReference type="ARBA" id="ARBA00000085"/>
    </source>
</evidence>
<feature type="domain" description="Histidine kinase" evidence="7">
    <location>
        <begin position="6"/>
        <end position="202"/>
    </location>
</feature>
<dbReference type="SUPFAM" id="SSF55874">
    <property type="entry name" value="ATPase domain of HSP90 chaperone/DNA topoisomerase II/histidine kinase"/>
    <property type="match status" value="1"/>
</dbReference>
<keyword evidence="5 8" id="KW-0418">Kinase</keyword>
<keyword evidence="6" id="KW-0902">Two-component regulatory system</keyword>
<dbReference type="PANTHER" id="PTHR44936">
    <property type="entry name" value="SENSOR PROTEIN CREC"/>
    <property type="match status" value="1"/>
</dbReference>
<keyword evidence="4" id="KW-0808">Transferase</keyword>
<evidence type="ECO:0000256" key="3">
    <source>
        <dbReference type="ARBA" id="ARBA00022553"/>
    </source>
</evidence>
<dbReference type="InterPro" id="IPR050980">
    <property type="entry name" value="2C_sensor_his_kinase"/>
</dbReference>
<comment type="caution">
    <text evidence="8">The sequence shown here is derived from an EMBL/GenBank/DDBJ whole genome shotgun (WGS) entry which is preliminary data.</text>
</comment>
<dbReference type="InterPro" id="IPR036890">
    <property type="entry name" value="HATPase_C_sf"/>
</dbReference>
<dbReference type="AlphaFoldDB" id="A0A931C609"/>
<proteinExistence type="predicted"/>
<evidence type="ECO:0000256" key="6">
    <source>
        <dbReference type="ARBA" id="ARBA00023012"/>
    </source>
</evidence>
<organism evidence="8 9">
    <name type="scientific">Actinoplanes aureus</name>
    <dbReference type="NCBI Taxonomy" id="2792083"/>
    <lineage>
        <taxon>Bacteria</taxon>
        <taxon>Bacillati</taxon>
        <taxon>Actinomycetota</taxon>
        <taxon>Actinomycetes</taxon>
        <taxon>Micromonosporales</taxon>
        <taxon>Micromonosporaceae</taxon>
        <taxon>Actinoplanes</taxon>
    </lineage>
</organism>